<dbReference type="Proteomes" id="UP001152797">
    <property type="component" value="Unassembled WGS sequence"/>
</dbReference>
<accession>A0A9P1DJ89</accession>
<dbReference type="PANTHER" id="PTHR16134">
    <property type="entry name" value="F-BOX/TPR REPEAT PROTEIN POF3"/>
    <property type="match status" value="1"/>
</dbReference>
<dbReference type="AlphaFoldDB" id="A0A9P1DJ89"/>
<dbReference type="EMBL" id="CAMXCT010005033">
    <property type="protein sequence ID" value="CAI4011168.1"/>
    <property type="molecule type" value="Genomic_DNA"/>
</dbReference>
<sequence length="416" mass="46715">MSAMDKLRQWLKEESKPADIDAKNLSLAQKLLELKDARIQALQDQLWAVEEENKLLKEQLALFGSPLAVPSEKKRRVHLDLFDAPSATRSVGMRWELLARGELLKLILAYLRTTSYLKLLAASRQVQEDFARHWSYELDLTNLKSRGGLQSFHKFLALPRWKGAKILRMPKDDQLGLSYRWPNSSMSHIMTCLPNLQELDLLSFGFLALAKWPEADSTRAHFAQSFSKLSTLKLALAEYKQADMLTSLSSLRVLHLGLPYCHPTLFGTGSARTLFTYLARLGALESLKFVGHRSAISKDGHLLFTEVTNDIKQLLIGCSRLQSLAIVPCVGLSEEVFGILKSHGKNLRTVALYVSSAMTLQSLPLLNACPLLRHLRLAREGGLEECGFVVPSLKNIQVTLDPLVDPNFFHSETVLE</sequence>
<evidence type="ECO:0000313" key="3">
    <source>
        <dbReference type="EMBL" id="CAL4798480.1"/>
    </source>
</evidence>
<proteinExistence type="predicted"/>
<protein>
    <submittedName>
        <fullName evidence="2">Uncharacterized protein</fullName>
    </submittedName>
</protein>
<dbReference type="EMBL" id="CAMXCT020005033">
    <property type="protein sequence ID" value="CAL1164543.1"/>
    <property type="molecule type" value="Genomic_DNA"/>
</dbReference>
<feature type="coiled-coil region" evidence="1">
    <location>
        <begin position="25"/>
        <end position="59"/>
    </location>
</feature>
<gene>
    <name evidence="2" type="ORF">C1SCF055_LOCUS36354</name>
</gene>
<name>A0A9P1DJ89_9DINO</name>
<dbReference type="SUPFAM" id="SSF52047">
    <property type="entry name" value="RNI-like"/>
    <property type="match status" value="1"/>
</dbReference>
<evidence type="ECO:0000256" key="1">
    <source>
        <dbReference type="SAM" id="Coils"/>
    </source>
</evidence>
<keyword evidence="1" id="KW-0175">Coiled coil</keyword>
<reference evidence="2" key="1">
    <citation type="submission" date="2022-10" db="EMBL/GenBank/DDBJ databases">
        <authorList>
            <person name="Chen Y."/>
            <person name="Dougan E. K."/>
            <person name="Chan C."/>
            <person name="Rhodes N."/>
            <person name="Thang M."/>
        </authorList>
    </citation>
    <scope>NUCLEOTIDE SEQUENCE</scope>
</reference>
<dbReference type="EMBL" id="CAMXCT030005033">
    <property type="protein sequence ID" value="CAL4798480.1"/>
    <property type="molecule type" value="Genomic_DNA"/>
</dbReference>
<dbReference type="PANTHER" id="PTHR16134:SF119">
    <property type="entry name" value="AT02038P-RELATED"/>
    <property type="match status" value="1"/>
</dbReference>
<evidence type="ECO:0000313" key="2">
    <source>
        <dbReference type="EMBL" id="CAI4011168.1"/>
    </source>
</evidence>
<organism evidence="2">
    <name type="scientific">Cladocopium goreaui</name>
    <dbReference type="NCBI Taxonomy" id="2562237"/>
    <lineage>
        <taxon>Eukaryota</taxon>
        <taxon>Sar</taxon>
        <taxon>Alveolata</taxon>
        <taxon>Dinophyceae</taxon>
        <taxon>Suessiales</taxon>
        <taxon>Symbiodiniaceae</taxon>
        <taxon>Cladocopium</taxon>
    </lineage>
</organism>
<evidence type="ECO:0000313" key="4">
    <source>
        <dbReference type="Proteomes" id="UP001152797"/>
    </source>
</evidence>
<dbReference type="InterPro" id="IPR032675">
    <property type="entry name" value="LRR_dom_sf"/>
</dbReference>
<comment type="caution">
    <text evidence="2">The sequence shown here is derived from an EMBL/GenBank/DDBJ whole genome shotgun (WGS) entry which is preliminary data.</text>
</comment>
<reference evidence="3 4" key="2">
    <citation type="submission" date="2024-05" db="EMBL/GenBank/DDBJ databases">
        <authorList>
            <person name="Chen Y."/>
            <person name="Shah S."/>
            <person name="Dougan E. K."/>
            <person name="Thang M."/>
            <person name="Chan C."/>
        </authorList>
    </citation>
    <scope>NUCLEOTIDE SEQUENCE [LARGE SCALE GENOMIC DNA]</scope>
</reference>
<keyword evidence="4" id="KW-1185">Reference proteome</keyword>
<dbReference type="Gene3D" id="3.80.10.10">
    <property type="entry name" value="Ribonuclease Inhibitor"/>
    <property type="match status" value="1"/>
</dbReference>